<evidence type="ECO:0008006" key="4">
    <source>
        <dbReference type="Google" id="ProtNLM"/>
    </source>
</evidence>
<accession>A0A2Z3GIS6</accession>
<dbReference type="PANTHER" id="PTHR30469:SF15">
    <property type="entry name" value="HLYD FAMILY OF SECRETION PROTEINS"/>
    <property type="match status" value="1"/>
</dbReference>
<evidence type="ECO:0000313" key="2">
    <source>
        <dbReference type="EMBL" id="AWM31617.1"/>
    </source>
</evidence>
<dbReference type="RefSeq" id="WP_109652555.1">
    <property type="nucleotide sequence ID" value="NZ_CP029145.1"/>
</dbReference>
<name>A0A2Z3GIS6_9BACT</name>
<dbReference type="KEGG" id="hnv:DDQ68_01720"/>
<dbReference type="GO" id="GO:0015562">
    <property type="term" value="F:efflux transmembrane transporter activity"/>
    <property type="evidence" value="ECO:0007669"/>
    <property type="project" value="TreeGrafter"/>
</dbReference>
<evidence type="ECO:0000256" key="1">
    <source>
        <dbReference type="SAM" id="SignalP"/>
    </source>
</evidence>
<dbReference type="PANTHER" id="PTHR30469">
    <property type="entry name" value="MULTIDRUG RESISTANCE PROTEIN MDTA"/>
    <property type="match status" value="1"/>
</dbReference>
<dbReference type="Gene3D" id="2.40.50.100">
    <property type="match status" value="1"/>
</dbReference>
<dbReference type="PROSITE" id="PS51257">
    <property type="entry name" value="PROKAR_LIPOPROTEIN"/>
    <property type="match status" value="1"/>
</dbReference>
<keyword evidence="3" id="KW-1185">Reference proteome</keyword>
<reference evidence="3" key="1">
    <citation type="submission" date="2018-04" db="EMBL/GenBank/DDBJ databases">
        <title>Complete genome of Antarctic heterotrophic bacterium Hymenobacter nivis.</title>
        <authorList>
            <person name="Terashima M."/>
        </authorList>
    </citation>
    <scope>NUCLEOTIDE SEQUENCE [LARGE SCALE GENOMIC DNA]</scope>
    <source>
        <strain evidence="3">NBRC 111535</strain>
    </source>
</reference>
<feature type="chain" id="PRO_5016461889" description="HlyD family efflux transporter periplasmic adaptor subunit" evidence="1">
    <location>
        <begin position="23"/>
        <end position="315"/>
    </location>
</feature>
<dbReference type="OrthoDB" id="1435302at2"/>
<gene>
    <name evidence="2" type="ORF">DDQ68_01720</name>
</gene>
<dbReference type="Gene3D" id="2.40.420.20">
    <property type="match status" value="1"/>
</dbReference>
<dbReference type="GO" id="GO:1990281">
    <property type="term" value="C:efflux pump complex"/>
    <property type="evidence" value="ECO:0007669"/>
    <property type="project" value="TreeGrafter"/>
</dbReference>
<feature type="signal peptide" evidence="1">
    <location>
        <begin position="1"/>
        <end position="22"/>
    </location>
</feature>
<proteinExistence type="predicted"/>
<sequence>MPRFLPFTLLLALAACHSGAPAANAPADGEEAAVKPRAVVTVGTVQRDTVADVLRLSALSAYPAKDVLRATTTGYLLAPVPVPGQRVAAGQTVFTLQTKESRVLHLDKLTGDPRLRFSGIIRIKAGQAGVLATVDKLAGDYVQDGEQLALSYDRARFGFVLDVPVTQLRYVRVGQPCRIHLPDGRILPGRVAEVLATADAALQTQRYTVRPTGPVPELPENLAVQIDLDRTAPRLTPTLPRAAVLSDETQTQFWVMRLLNDSTAAKVPVRVGAQQADRIEIQSPTFGPQDRILLSGNYGLDDTAAVKVERRTVEK</sequence>
<protein>
    <recommendedName>
        <fullName evidence="4">HlyD family efflux transporter periplasmic adaptor subunit</fullName>
    </recommendedName>
</protein>
<dbReference type="Proteomes" id="UP000245999">
    <property type="component" value="Chromosome"/>
</dbReference>
<keyword evidence="1" id="KW-0732">Signal</keyword>
<evidence type="ECO:0000313" key="3">
    <source>
        <dbReference type="Proteomes" id="UP000245999"/>
    </source>
</evidence>
<organism evidence="2 3">
    <name type="scientific">Hymenobacter nivis</name>
    <dbReference type="NCBI Taxonomy" id="1850093"/>
    <lineage>
        <taxon>Bacteria</taxon>
        <taxon>Pseudomonadati</taxon>
        <taxon>Bacteroidota</taxon>
        <taxon>Cytophagia</taxon>
        <taxon>Cytophagales</taxon>
        <taxon>Hymenobacteraceae</taxon>
        <taxon>Hymenobacter</taxon>
    </lineage>
</organism>
<dbReference type="EMBL" id="CP029145">
    <property type="protein sequence ID" value="AWM31617.1"/>
    <property type="molecule type" value="Genomic_DNA"/>
</dbReference>
<dbReference type="AlphaFoldDB" id="A0A2Z3GIS6"/>